<sequence>MTTSEQNTTEPIRVVVWGENRHEQVNPVVRGIYPDGMHSTIAEGITRLLGAAAVVTTRVLDDSEHGMTEQTLANTDVLLWWGHTAHEEVADEVVERIHRHVLQGMGIIVLHSGHHSKIFRRLMGTTCSLRWRNDADSELVWTVAPRHPISDGVPQPIVIPGQEMYGEFFDIPEPDELVFISSFSGGEVFRSGVTYRRGYGKVFYFSPGDEIFPVYHHPDVQRVIANGVQWAKPERARESYLVTPMYLSGEFDRPVLTSPAGLVDYYTRELVEPRELHE</sequence>
<dbReference type="Proteomes" id="UP000306192">
    <property type="component" value="Unassembled WGS sequence"/>
</dbReference>
<evidence type="ECO:0000259" key="1">
    <source>
        <dbReference type="Pfam" id="PF06283"/>
    </source>
</evidence>
<dbReference type="RefSeq" id="WP_136640611.1">
    <property type="nucleotide sequence ID" value="NZ_QYRT01000003.1"/>
</dbReference>
<evidence type="ECO:0000313" key="3">
    <source>
        <dbReference type="Proteomes" id="UP000306192"/>
    </source>
</evidence>
<dbReference type="PIRSF" id="PIRSF030013">
    <property type="entry name" value="ThuA"/>
    <property type="match status" value="1"/>
</dbReference>
<dbReference type="InterPro" id="IPR029062">
    <property type="entry name" value="Class_I_gatase-like"/>
</dbReference>
<dbReference type="Pfam" id="PF06283">
    <property type="entry name" value="ThuA"/>
    <property type="match status" value="1"/>
</dbReference>
<organism evidence="2 3">
    <name type="scientific">Subtercola vilae</name>
    <dbReference type="NCBI Taxonomy" id="2056433"/>
    <lineage>
        <taxon>Bacteria</taxon>
        <taxon>Bacillati</taxon>
        <taxon>Actinomycetota</taxon>
        <taxon>Actinomycetes</taxon>
        <taxon>Micrococcales</taxon>
        <taxon>Microbacteriaceae</taxon>
        <taxon>Subtercola</taxon>
    </lineage>
</organism>
<dbReference type="InterPro" id="IPR029010">
    <property type="entry name" value="ThuA-like"/>
</dbReference>
<dbReference type="SUPFAM" id="SSF52317">
    <property type="entry name" value="Class I glutamine amidotransferase-like"/>
    <property type="match status" value="1"/>
</dbReference>
<dbReference type="AlphaFoldDB" id="A0A4V4RG39"/>
<reference evidence="2 3" key="1">
    <citation type="journal article" date="2019" name="Microorganisms">
        <title>Systematic Affiliation and Genome Analysis of Subtercola vilae DB165(T) with Particular Emphasis on Cold Adaptation of an Isolate from a High-Altitude Cold Volcano Lake.</title>
        <authorList>
            <person name="Villalobos A.S."/>
            <person name="Wiese J."/>
            <person name="Imhoff J.F."/>
            <person name="Dorador C."/>
            <person name="Keller A."/>
            <person name="Hentschel U."/>
        </authorList>
    </citation>
    <scope>NUCLEOTIDE SEQUENCE [LARGE SCALE GENOMIC DNA]</scope>
    <source>
        <strain evidence="2 3">DB165</strain>
    </source>
</reference>
<dbReference type="Gene3D" id="3.40.50.880">
    <property type="match status" value="1"/>
</dbReference>
<gene>
    <name evidence="2" type="ORF">D4765_02295</name>
</gene>
<proteinExistence type="predicted"/>
<dbReference type="EMBL" id="QYRT01000003">
    <property type="protein sequence ID" value="TIH40404.1"/>
    <property type="molecule type" value="Genomic_DNA"/>
</dbReference>
<protein>
    <submittedName>
        <fullName evidence="2">Trehalose utilization protein ThuA</fullName>
    </submittedName>
</protein>
<name>A0A4V4RG39_9MICO</name>
<accession>A0A4V4RG39</accession>
<dbReference type="OrthoDB" id="252909at2"/>
<dbReference type="InterPro" id="IPR009381">
    <property type="entry name" value="Trehalose_catabolism_ThuA_prok"/>
</dbReference>
<keyword evidence="3" id="KW-1185">Reference proteome</keyword>
<evidence type="ECO:0000313" key="2">
    <source>
        <dbReference type="EMBL" id="TIH40404.1"/>
    </source>
</evidence>
<comment type="caution">
    <text evidence="2">The sequence shown here is derived from an EMBL/GenBank/DDBJ whole genome shotgun (WGS) entry which is preliminary data.</text>
</comment>
<feature type="domain" description="ThuA-like" evidence="1">
    <location>
        <begin position="13"/>
        <end position="231"/>
    </location>
</feature>